<keyword evidence="2" id="KW-0732">Signal</keyword>
<gene>
    <name evidence="3" type="ORF">HRR80_007147</name>
</gene>
<sequence length="272" mass="28561">MVAIKHSVVLLASLATFSTALPGPGQWQEPNGAPAGVSQGAGHTGIQQGVGAAKVEPHPSATPSAIYKGASSAQHKAEGSSGTHEAQHKNAGGSPNGHAAFPPGNSAEHKWQGGSTSQSHPRDLEHGEHHAAPAHAETADDAVADIRFPHLKPTHESGDLHTHEARGTVRGMYECMNKNFVMPCTYTPVTSGQCYNANYGNQGSMGPDKGLSCTLYERPDCNKINSGWGHAGGFEWPGIKNYQISYLLTLAGFPDTGPKSYRCTFTSEKKGG</sequence>
<dbReference type="Proteomes" id="UP001161757">
    <property type="component" value="Unassembled WGS sequence"/>
</dbReference>
<comment type="caution">
    <text evidence="3">The sequence shown here is derived from an EMBL/GenBank/DDBJ whole genome shotgun (WGS) entry which is preliminary data.</text>
</comment>
<feature type="signal peptide" evidence="2">
    <location>
        <begin position="1"/>
        <end position="20"/>
    </location>
</feature>
<reference evidence="3" key="1">
    <citation type="submission" date="2023-01" db="EMBL/GenBank/DDBJ databases">
        <title>Exophiala dermititidis isolated from Cystic Fibrosis Patient.</title>
        <authorList>
            <person name="Kurbessoian T."/>
            <person name="Crocker A."/>
            <person name="Murante D."/>
            <person name="Hogan D.A."/>
            <person name="Stajich J.E."/>
        </authorList>
    </citation>
    <scope>NUCLEOTIDE SEQUENCE</scope>
    <source>
        <strain evidence="3">Ex8</strain>
    </source>
</reference>
<organism evidence="3 4">
    <name type="scientific">Exophiala dermatitidis</name>
    <name type="common">Black yeast-like fungus</name>
    <name type="synonym">Wangiella dermatitidis</name>
    <dbReference type="NCBI Taxonomy" id="5970"/>
    <lineage>
        <taxon>Eukaryota</taxon>
        <taxon>Fungi</taxon>
        <taxon>Dikarya</taxon>
        <taxon>Ascomycota</taxon>
        <taxon>Pezizomycotina</taxon>
        <taxon>Eurotiomycetes</taxon>
        <taxon>Chaetothyriomycetidae</taxon>
        <taxon>Chaetothyriales</taxon>
        <taxon>Herpotrichiellaceae</taxon>
        <taxon>Exophiala</taxon>
    </lineage>
</organism>
<proteinExistence type="predicted"/>
<feature type="chain" id="PRO_5042983282" evidence="2">
    <location>
        <begin position="21"/>
        <end position="272"/>
    </location>
</feature>
<evidence type="ECO:0000313" key="4">
    <source>
        <dbReference type="Proteomes" id="UP001161757"/>
    </source>
</evidence>
<dbReference type="AlphaFoldDB" id="A0AAN6ISN1"/>
<name>A0AAN6ISN1_EXODE</name>
<accession>A0AAN6ISN1</accession>
<feature type="compositionally biased region" description="Basic and acidic residues" evidence="1">
    <location>
        <begin position="120"/>
        <end position="131"/>
    </location>
</feature>
<evidence type="ECO:0000256" key="1">
    <source>
        <dbReference type="SAM" id="MobiDB-lite"/>
    </source>
</evidence>
<evidence type="ECO:0000313" key="3">
    <source>
        <dbReference type="EMBL" id="KAJ8988948.1"/>
    </source>
</evidence>
<evidence type="ECO:0000256" key="2">
    <source>
        <dbReference type="SAM" id="SignalP"/>
    </source>
</evidence>
<dbReference type="EMBL" id="JAJGCB010000016">
    <property type="protein sequence ID" value="KAJ8988948.1"/>
    <property type="molecule type" value="Genomic_DNA"/>
</dbReference>
<protein>
    <submittedName>
        <fullName evidence="3">Uncharacterized protein</fullName>
    </submittedName>
</protein>
<feature type="region of interest" description="Disordered" evidence="1">
    <location>
        <begin position="25"/>
        <end position="136"/>
    </location>
</feature>